<dbReference type="InterPro" id="IPR011009">
    <property type="entry name" value="Kinase-like_dom_sf"/>
</dbReference>
<dbReference type="EC" id="2.7.11.1" evidence="7"/>
<keyword evidence="8" id="KW-1185">Reference proteome</keyword>
<evidence type="ECO:0000256" key="1">
    <source>
        <dbReference type="ARBA" id="ARBA00022679"/>
    </source>
</evidence>
<dbReference type="Gene3D" id="3.30.200.20">
    <property type="entry name" value="Phosphorylase Kinase, domain 1"/>
    <property type="match status" value="1"/>
</dbReference>
<keyword evidence="2" id="KW-0547">Nucleotide-binding</keyword>
<dbReference type="RefSeq" id="WP_145254320.1">
    <property type="nucleotide sequence ID" value="NZ_CP036279.1"/>
</dbReference>
<evidence type="ECO:0000313" key="7">
    <source>
        <dbReference type="EMBL" id="QDU59672.1"/>
    </source>
</evidence>
<protein>
    <submittedName>
        <fullName evidence="7">Serine/threonine-protein kinase PknD</fullName>
        <ecNumber evidence="7">2.7.11.1</ecNumber>
    </submittedName>
</protein>
<gene>
    <name evidence="7" type="primary">pknD_4</name>
    <name evidence="7" type="ORF">Pan216_05040</name>
</gene>
<dbReference type="KEGG" id="knv:Pan216_05040"/>
<dbReference type="SUPFAM" id="SSF56112">
    <property type="entry name" value="Protein kinase-like (PK-like)"/>
    <property type="match status" value="1"/>
</dbReference>
<evidence type="ECO:0000256" key="5">
    <source>
        <dbReference type="SAM" id="Phobius"/>
    </source>
</evidence>
<evidence type="ECO:0000256" key="4">
    <source>
        <dbReference type="ARBA" id="ARBA00022840"/>
    </source>
</evidence>
<accession>A0A518AY77</accession>
<dbReference type="Proteomes" id="UP000317093">
    <property type="component" value="Chromosome"/>
</dbReference>
<dbReference type="OrthoDB" id="6111975at2"/>
<dbReference type="Pfam" id="PF00069">
    <property type="entry name" value="Pkinase"/>
    <property type="match status" value="1"/>
</dbReference>
<keyword evidence="5" id="KW-1133">Transmembrane helix</keyword>
<evidence type="ECO:0000256" key="2">
    <source>
        <dbReference type="ARBA" id="ARBA00022741"/>
    </source>
</evidence>
<evidence type="ECO:0000256" key="3">
    <source>
        <dbReference type="ARBA" id="ARBA00022777"/>
    </source>
</evidence>
<keyword evidence="1 7" id="KW-0808">Transferase</keyword>
<reference evidence="7 8" key="1">
    <citation type="submission" date="2019-02" db="EMBL/GenBank/DDBJ databases">
        <title>Deep-cultivation of Planctomycetes and their phenomic and genomic characterization uncovers novel biology.</title>
        <authorList>
            <person name="Wiegand S."/>
            <person name="Jogler M."/>
            <person name="Boedeker C."/>
            <person name="Pinto D."/>
            <person name="Vollmers J."/>
            <person name="Rivas-Marin E."/>
            <person name="Kohn T."/>
            <person name="Peeters S.H."/>
            <person name="Heuer A."/>
            <person name="Rast P."/>
            <person name="Oberbeckmann S."/>
            <person name="Bunk B."/>
            <person name="Jeske O."/>
            <person name="Meyerdierks A."/>
            <person name="Storesund J.E."/>
            <person name="Kallscheuer N."/>
            <person name="Luecker S."/>
            <person name="Lage O.M."/>
            <person name="Pohl T."/>
            <person name="Merkel B.J."/>
            <person name="Hornburger P."/>
            <person name="Mueller R.-W."/>
            <person name="Bruemmer F."/>
            <person name="Labrenz M."/>
            <person name="Spormann A.M."/>
            <person name="Op den Camp H."/>
            <person name="Overmann J."/>
            <person name="Amann R."/>
            <person name="Jetten M.S.M."/>
            <person name="Mascher T."/>
            <person name="Medema M.H."/>
            <person name="Devos D.P."/>
            <person name="Kaster A.-K."/>
            <person name="Ovreas L."/>
            <person name="Rohde M."/>
            <person name="Galperin M.Y."/>
            <person name="Jogler C."/>
        </authorList>
    </citation>
    <scope>NUCLEOTIDE SEQUENCE [LARGE SCALE GENOMIC DNA]</scope>
    <source>
        <strain evidence="7 8">Pan216</strain>
    </source>
</reference>
<organism evidence="7 8">
    <name type="scientific">Kolteria novifilia</name>
    <dbReference type="NCBI Taxonomy" id="2527975"/>
    <lineage>
        <taxon>Bacteria</taxon>
        <taxon>Pseudomonadati</taxon>
        <taxon>Planctomycetota</taxon>
        <taxon>Planctomycetia</taxon>
        <taxon>Kolteriales</taxon>
        <taxon>Kolteriaceae</taxon>
        <taxon>Kolteria</taxon>
    </lineage>
</organism>
<keyword evidence="5" id="KW-0472">Membrane</keyword>
<dbReference type="PANTHER" id="PTHR43289:SF6">
    <property type="entry name" value="SERINE_THREONINE-PROTEIN KINASE NEKL-3"/>
    <property type="match status" value="1"/>
</dbReference>
<dbReference type="EMBL" id="CP036279">
    <property type="protein sequence ID" value="QDU59672.1"/>
    <property type="molecule type" value="Genomic_DNA"/>
</dbReference>
<dbReference type="AlphaFoldDB" id="A0A518AY77"/>
<proteinExistence type="predicted"/>
<feature type="transmembrane region" description="Helical" evidence="5">
    <location>
        <begin position="757"/>
        <end position="779"/>
    </location>
</feature>
<keyword evidence="3 7" id="KW-0418">Kinase</keyword>
<dbReference type="SMART" id="SM00220">
    <property type="entry name" value="S_TKc"/>
    <property type="match status" value="1"/>
</dbReference>
<evidence type="ECO:0000313" key="8">
    <source>
        <dbReference type="Proteomes" id="UP000317093"/>
    </source>
</evidence>
<dbReference type="InterPro" id="IPR008271">
    <property type="entry name" value="Ser/Thr_kinase_AS"/>
</dbReference>
<evidence type="ECO:0000259" key="6">
    <source>
        <dbReference type="PROSITE" id="PS50011"/>
    </source>
</evidence>
<dbReference type="GO" id="GO:0005524">
    <property type="term" value="F:ATP binding"/>
    <property type="evidence" value="ECO:0007669"/>
    <property type="project" value="UniProtKB-KW"/>
</dbReference>
<feature type="domain" description="Protein kinase" evidence="6">
    <location>
        <begin position="124"/>
        <end position="413"/>
    </location>
</feature>
<dbReference type="PROSITE" id="PS00108">
    <property type="entry name" value="PROTEIN_KINASE_ST"/>
    <property type="match status" value="1"/>
</dbReference>
<keyword evidence="5" id="KW-0812">Transmembrane</keyword>
<dbReference type="GO" id="GO:0004674">
    <property type="term" value="F:protein serine/threonine kinase activity"/>
    <property type="evidence" value="ECO:0007669"/>
    <property type="project" value="UniProtKB-EC"/>
</dbReference>
<sequence>MSLSSSSSGFSTSGSVWVFDRLIAALAVQIGRLDEERLAGILPKCSGEGLAHFLIEEGVYTAEQLDRLRGDIERERQRRELSLGQYATLVIAKVLPGLKDDVVRAYLVGSTNGESRCFLPSGYYELIDVIGQGGLGRVWHAQEWPLGRDVAVKALSERIVDSEPHRRRFFREARLTGRLQHPNILTVYQVGDDSKTGSPFIVMPLIGGRTLHELITELHQRRSAGEPLATLFDQCLSALISVCHAVEYAHSVGVIHRDIKPSNVMIGEFGEVILIDWGLAKSAEETDDVLPQSSTGTESWLELTSPDSKLGTPAYIPPEQARGDQADHRSDVYGLGTILYEILTGQPPHRRREVEDRQTFYPRVASEPTDHPRVRRRGVPKRLSAICEKAMAFDPDERYPSAGEFADDLKRWQLGESIAACREDILHRLARLVLRNRTVSTVVSATLMGLVLVVTLFLGYNTAGRNSLTDSKLQDFASTIRTLHVVIHNSAVDLVDNNRLLSLLPSVRADLKGELGDNKLDQSNLAQVLEAFLRQGGSRTKVALIAKDKPMIARIAVRLTSPDDPNTTVHLNQDLETSAEIRAVAATLLLPPGEVRVTHIEAIDEHPGAEQERRLIATTPVYDQDKLLGVALIEIDPANRIVDSLLRLDEKILDLPLIVADSLGIVIYATKQARDALPVPLTKFEPLTDIIPELSSLAIPSTEYQTVPVPYSPKDSLIAYGARVPIPEWHNDESVILVVLEPYKTLTEAQQNRFASILYSAAGAVVVGIVALVLLLRLIQRVTHERFA</sequence>
<dbReference type="PROSITE" id="PS50011">
    <property type="entry name" value="PROTEIN_KINASE_DOM"/>
    <property type="match status" value="1"/>
</dbReference>
<dbReference type="CDD" id="cd14014">
    <property type="entry name" value="STKc_PknB_like"/>
    <property type="match status" value="1"/>
</dbReference>
<feature type="transmembrane region" description="Helical" evidence="5">
    <location>
        <begin position="438"/>
        <end position="460"/>
    </location>
</feature>
<dbReference type="InterPro" id="IPR000719">
    <property type="entry name" value="Prot_kinase_dom"/>
</dbReference>
<keyword evidence="4" id="KW-0067">ATP-binding</keyword>
<dbReference type="Gene3D" id="1.10.510.10">
    <property type="entry name" value="Transferase(Phosphotransferase) domain 1"/>
    <property type="match status" value="1"/>
</dbReference>
<name>A0A518AY77_9BACT</name>
<dbReference type="PANTHER" id="PTHR43289">
    <property type="entry name" value="MITOGEN-ACTIVATED PROTEIN KINASE KINASE KINASE 20-RELATED"/>
    <property type="match status" value="1"/>
</dbReference>